<evidence type="ECO:0000259" key="1">
    <source>
        <dbReference type="Pfam" id="PF13622"/>
    </source>
</evidence>
<dbReference type="InterPro" id="IPR049450">
    <property type="entry name" value="ACOT8-like_C"/>
</dbReference>
<dbReference type="Gene3D" id="2.40.160.210">
    <property type="entry name" value="Acyl-CoA thioesterase, double hotdog domain"/>
    <property type="match status" value="1"/>
</dbReference>
<keyword evidence="4" id="KW-1185">Reference proteome</keyword>
<dbReference type="InterPro" id="IPR049449">
    <property type="entry name" value="TesB_ACOT8-like_N"/>
</dbReference>
<dbReference type="AlphaFoldDB" id="A0A9X2GXB3"/>
<dbReference type="InterPro" id="IPR029069">
    <property type="entry name" value="HotDog_dom_sf"/>
</dbReference>
<proteinExistence type="predicted"/>
<reference evidence="3" key="1">
    <citation type="submission" date="2022-06" db="EMBL/GenBank/DDBJ databases">
        <title>Sequencing the genomes of 1000 actinobacteria strains.</title>
        <authorList>
            <person name="Klenk H.-P."/>
        </authorList>
    </citation>
    <scope>NUCLEOTIDE SEQUENCE</scope>
    <source>
        <strain evidence="3">DSM 46694</strain>
    </source>
</reference>
<sequence length="271" mass="28818">MGTFREATAVTAYGEGEFGVTLDPQWSVGTRLHGGYLLAVLARAACESPAGAAHPHVTAVSGTFVEPPEPGAAVARVEPLRVGRSVAQVRAALVQEGRTRVEAHVTLGLLDDSDPWWSAHEPVALPPEQDCFLAPVDPPGAGMHVPLMAVIEERVDPEHLAFAFGAPSRRGTIASWQRLADGSDWDPLSLLVALDPVPPVSFDLGLSGWVPTIQLSAYIRRLPAPGPIRVRLSATDVGGDRMDEVAHVWDDKGRLVGQATQLAAVRLPNQP</sequence>
<evidence type="ECO:0000259" key="2">
    <source>
        <dbReference type="Pfam" id="PF20789"/>
    </source>
</evidence>
<dbReference type="PANTHER" id="PTHR38110:SF1">
    <property type="entry name" value="THIOESTERASE DOMAIN-CONTAINING PROTEIN"/>
    <property type="match status" value="1"/>
</dbReference>
<dbReference type="InterPro" id="IPR052389">
    <property type="entry name" value="Sec_Metab_Biosynth-Assoc"/>
</dbReference>
<dbReference type="Pfam" id="PF20789">
    <property type="entry name" value="4HBT_3C"/>
    <property type="match status" value="1"/>
</dbReference>
<dbReference type="Proteomes" id="UP001139648">
    <property type="component" value="Unassembled WGS sequence"/>
</dbReference>
<name>A0A9X2GXB3_9ACTN</name>
<dbReference type="EMBL" id="JAMZEB010000002">
    <property type="protein sequence ID" value="MCP2365670.1"/>
    <property type="molecule type" value="Genomic_DNA"/>
</dbReference>
<evidence type="ECO:0000313" key="3">
    <source>
        <dbReference type="EMBL" id="MCP2365670.1"/>
    </source>
</evidence>
<dbReference type="SUPFAM" id="SSF54637">
    <property type="entry name" value="Thioesterase/thiol ester dehydrase-isomerase"/>
    <property type="match status" value="2"/>
</dbReference>
<dbReference type="InterPro" id="IPR042171">
    <property type="entry name" value="Acyl-CoA_hotdog"/>
</dbReference>
<evidence type="ECO:0000313" key="4">
    <source>
        <dbReference type="Proteomes" id="UP001139648"/>
    </source>
</evidence>
<dbReference type="RefSeq" id="WP_253759145.1">
    <property type="nucleotide sequence ID" value="NZ_BAABKA010000055.1"/>
</dbReference>
<gene>
    <name evidence="3" type="ORF">HD597_012690</name>
</gene>
<feature type="domain" description="Acyl-CoA thioesterase-like C-terminal" evidence="2">
    <location>
        <begin position="138"/>
        <end position="265"/>
    </location>
</feature>
<organism evidence="3 4">
    <name type="scientific">Nonomuraea thailandensis</name>
    <dbReference type="NCBI Taxonomy" id="1188745"/>
    <lineage>
        <taxon>Bacteria</taxon>
        <taxon>Bacillati</taxon>
        <taxon>Actinomycetota</taxon>
        <taxon>Actinomycetes</taxon>
        <taxon>Streptosporangiales</taxon>
        <taxon>Streptosporangiaceae</taxon>
        <taxon>Nonomuraea</taxon>
    </lineage>
</organism>
<dbReference type="PANTHER" id="PTHR38110">
    <property type="entry name" value="CHROMOSOME 23, WHOLE GENOME SHOTGUN SEQUENCE"/>
    <property type="match status" value="1"/>
</dbReference>
<feature type="domain" description="Acyl-CoA thioesterase-like N-terminal HotDog" evidence="1">
    <location>
        <begin position="23"/>
        <end position="107"/>
    </location>
</feature>
<accession>A0A9X2GXB3</accession>
<comment type="caution">
    <text evidence="3">The sequence shown here is derived from an EMBL/GenBank/DDBJ whole genome shotgun (WGS) entry which is preliminary data.</text>
</comment>
<protein>
    <submittedName>
        <fullName evidence="3">Acyl-coenzyme A thioesterase PaaI-like protein</fullName>
    </submittedName>
</protein>
<dbReference type="Pfam" id="PF13622">
    <property type="entry name" value="4HBT_3"/>
    <property type="match status" value="1"/>
</dbReference>